<keyword evidence="4" id="KW-1003">Cell membrane</keyword>
<feature type="transmembrane region" description="Helical" evidence="12">
    <location>
        <begin position="233"/>
        <end position="252"/>
    </location>
</feature>
<name>A0ABS1GHM9_9AQUI</name>
<dbReference type="InterPro" id="IPR003317">
    <property type="entry name" value="Cyt-d_oxidase_su2"/>
</dbReference>
<keyword evidence="9 12" id="KW-1133">Transmembrane helix</keyword>
<comment type="subcellular location">
    <subcellularLocation>
        <location evidence="1">Cell membrane</location>
        <topology evidence="1">Multi-pass membrane protein</topology>
    </subcellularLocation>
</comment>
<evidence type="ECO:0000256" key="3">
    <source>
        <dbReference type="ARBA" id="ARBA00022448"/>
    </source>
</evidence>
<evidence type="ECO:0000256" key="5">
    <source>
        <dbReference type="ARBA" id="ARBA00022617"/>
    </source>
</evidence>
<evidence type="ECO:0000256" key="6">
    <source>
        <dbReference type="ARBA" id="ARBA00022692"/>
    </source>
</evidence>
<evidence type="ECO:0000256" key="11">
    <source>
        <dbReference type="ARBA" id="ARBA00023136"/>
    </source>
</evidence>
<evidence type="ECO:0000256" key="9">
    <source>
        <dbReference type="ARBA" id="ARBA00022989"/>
    </source>
</evidence>
<evidence type="ECO:0000313" key="14">
    <source>
        <dbReference type="Proteomes" id="UP000772812"/>
    </source>
</evidence>
<feature type="transmembrane region" description="Helical" evidence="12">
    <location>
        <begin position="12"/>
        <end position="40"/>
    </location>
</feature>
<keyword evidence="3" id="KW-0813">Transport</keyword>
<keyword evidence="7" id="KW-0479">Metal-binding</keyword>
<dbReference type="PIRSF" id="PIRSF000267">
    <property type="entry name" value="Cyt_oxidse_sub2"/>
    <property type="match status" value="1"/>
</dbReference>
<evidence type="ECO:0000256" key="2">
    <source>
        <dbReference type="ARBA" id="ARBA00007543"/>
    </source>
</evidence>
<evidence type="ECO:0000256" key="1">
    <source>
        <dbReference type="ARBA" id="ARBA00004651"/>
    </source>
</evidence>
<dbReference type="EMBL" id="JAACYA010000001">
    <property type="protein sequence ID" value="MBK3332355.1"/>
    <property type="molecule type" value="Genomic_DNA"/>
</dbReference>
<accession>A0ABS1GHM9</accession>
<evidence type="ECO:0000256" key="8">
    <source>
        <dbReference type="ARBA" id="ARBA00022982"/>
    </source>
</evidence>
<protein>
    <submittedName>
        <fullName evidence="13">Cytochrome d ubiquinol oxidase subunit II</fullName>
    </submittedName>
</protein>
<dbReference type="Pfam" id="PF02322">
    <property type="entry name" value="Cyt_bd_oxida_II"/>
    <property type="match status" value="1"/>
</dbReference>
<comment type="similarity">
    <text evidence="2">Belongs to the cytochrome ubiquinol oxidase subunit 2 family.</text>
</comment>
<keyword evidence="10" id="KW-0408">Iron</keyword>
<keyword evidence="14" id="KW-1185">Reference proteome</keyword>
<feature type="transmembrane region" description="Helical" evidence="12">
    <location>
        <begin position="168"/>
        <end position="186"/>
    </location>
</feature>
<evidence type="ECO:0000256" key="10">
    <source>
        <dbReference type="ARBA" id="ARBA00023004"/>
    </source>
</evidence>
<feature type="transmembrane region" description="Helical" evidence="12">
    <location>
        <begin position="305"/>
        <end position="330"/>
    </location>
</feature>
<feature type="transmembrane region" description="Helical" evidence="12">
    <location>
        <begin position="86"/>
        <end position="104"/>
    </location>
</feature>
<gene>
    <name evidence="13" type="primary">cydB</name>
    <name evidence="13" type="ORF">GWK41_04645</name>
</gene>
<dbReference type="RefSeq" id="WP_200673733.1">
    <property type="nucleotide sequence ID" value="NZ_JAACYA010000001.1"/>
</dbReference>
<comment type="caution">
    <text evidence="13">The sequence shown here is derived from an EMBL/GenBank/DDBJ whole genome shotgun (WGS) entry which is preliminary data.</text>
</comment>
<evidence type="ECO:0000256" key="12">
    <source>
        <dbReference type="SAM" id="Phobius"/>
    </source>
</evidence>
<feature type="transmembrane region" description="Helical" evidence="12">
    <location>
        <begin position="259"/>
        <end position="285"/>
    </location>
</feature>
<sequence length="344" mass="38290">MPSELFTTLEGIWFLLAGFFLIGYALTDGFDLGTGILTLFTKKDENRQILYNAVAPVWDGNEVWLIAGGGMLFAAFPIVYAASFSGFYIAIFVVLWALIGRAVAFEYRNKKDSKLWKNIWDWIYWVGNTVPAFLFGVAVGNAVIGVPIDQQGVYHGSFFTLLRPVPLLMGLVGLFMFLMHGSAYLLRKTEGEVFQLSKKASYVGFFGFVASLILTDFLMVISAPFLYDNFFKYPVFWIAPALIISGLALYLINLVKGKYNAVIVGSTLTTIGTVLTIALATYPALMRSNINPDYNLTIWNSASSHITLTVMLVVTILIMPIVIFYTVYVYRVFKGKVSSEGGYH</sequence>
<dbReference type="Proteomes" id="UP000772812">
    <property type="component" value="Unassembled WGS sequence"/>
</dbReference>
<dbReference type="PANTHER" id="PTHR43141">
    <property type="entry name" value="CYTOCHROME BD2 SUBUNIT II"/>
    <property type="match status" value="1"/>
</dbReference>
<keyword evidence="8" id="KW-0249">Electron transport</keyword>
<keyword evidence="6 12" id="KW-0812">Transmembrane</keyword>
<feature type="transmembrane region" description="Helical" evidence="12">
    <location>
        <begin position="125"/>
        <end position="148"/>
    </location>
</feature>
<keyword evidence="5" id="KW-0349">Heme</keyword>
<reference evidence="13 14" key="1">
    <citation type="journal article" date="2021" name="Syst. Appl. Microbiol.">
        <title>Persephonella atlantica sp. nov.: How to adapt to physico-chemical gradients in high temperature hydrothermal habitats.</title>
        <authorList>
            <person name="Francois D.X."/>
            <person name="Godfroy A."/>
            <person name="Mathien C."/>
            <person name="Aube J."/>
            <person name="Cathalot C."/>
            <person name="Lesongeur F."/>
            <person name="L'Haridon S."/>
            <person name="Philippon X."/>
            <person name="Roussel E.G."/>
        </authorList>
    </citation>
    <scope>NUCLEOTIDE SEQUENCE [LARGE SCALE GENOMIC DNA]</scope>
    <source>
        <strain evidence="13 14">MO1340</strain>
    </source>
</reference>
<dbReference type="PANTHER" id="PTHR43141:SF5">
    <property type="entry name" value="CYTOCHROME BD-I UBIQUINOL OXIDASE SUBUNIT 2"/>
    <property type="match status" value="1"/>
</dbReference>
<keyword evidence="11 12" id="KW-0472">Membrane</keyword>
<evidence type="ECO:0000256" key="7">
    <source>
        <dbReference type="ARBA" id="ARBA00022723"/>
    </source>
</evidence>
<feature type="transmembrane region" description="Helical" evidence="12">
    <location>
        <begin position="202"/>
        <end position="227"/>
    </location>
</feature>
<evidence type="ECO:0000313" key="13">
    <source>
        <dbReference type="EMBL" id="MBK3332355.1"/>
    </source>
</evidence>
<organism evidence="13 14">
    <name type="scientific">Persephonella atlantica</name>
    <dbReference type="NCBI Taxonomy" id="2699429"/>
    <lineage>
        <taxon>Bacteria</taxon>
        <taxon>Pseudomonadati</taxon>
        <taxon>Aquificota</taxon>
        <taxon>Aquificia</taxon>
        <taxon>Aquificales</taxon>
        <taxon>Hydrogenothermaceae</taxon>
        <taxon>Persephonella</taxon>
    </lineage>
</organism>
<evidence type="ECO:0000256" key="4">
    <source>
        <dbReference type="ARBA" id="ARBA00022475"/>
    </source>
</evidence>
<dbReference type="NCBIfam" id="TIGR00203">
    <property type="entry name" value="cydB"/>
    <property type="match status" value="1"/>
</dbReference>
<proteinExistence type="inferred from homology"/>